<accession>A0A0F9GJ73</accession>
<name>A0A0F9GJ73_9ZZZZ</name>
<proteinExistence type="predicted"/>
<organism evidence="1">
    <name type="scientific">marine sediment metagenome</name>
    <dbReference type="NCBI Taxonomy" id="412755"/>
    <lineage>
        <taxon>unclassified sequences</taxon>
        <taxon>metagenomes</taxon>
        <taxon>ecological metagenomes</taxon>
    </lineage>
</organism>
<sequence>MKKDIEFIRDQWHERNTIMADNIAKIAAHYPGKRLAVLTG</sequence>
<gene>
    <name evidence="1" type="ORF">LCGC14_1820690</name>
</gene>
<dbReference type="AlphaFoldDB" id="A0A0F9GJ73"/>
<reference evidence="1" key="1">
    <citation type="journal article" date="2015" name="Nature">
        <title>Complex archaea that bridge the gap between prokaryotes and eukaryotes.</title>
        <authorList>
            <person name="Spang A."/>
            <person name="Saw J.H."/>
            <person name="Jorgensen S.L."/>
            <person name="Zaremba-Niedzwiedzka K."/>
            <person name="Martijn J."/>
            <person name="Lind A.E."/>
            <person name="van Eijk R."/>
            <person name="Schleper C."/>
            <person name="Guy L."/>
            <person name="Ettema T.J."/>
        </authorList>
    </citation>
    <scope>NUCLEOTIDE SEQUENCE</scope>
</reference>
<evidence type="ECO:0000313" key="1">
    <source>
        <dbReference type="EMBL" id="KKL98808.1"/>
    </source>
</evidence>
<protein>
    <submittedName>
        <fullName evidence="1">Uncharacterized protein</fullName>
    </submittedName>
</protein>
<feature type="non-terminal residue" evidence="1">
    <location>
        <position position="40"/>
    </location>
</feature>
<dbReference type="EMBL" id="LAZR01017826">
    <property type="protein sequence ID" value="KKL98808.1"/>
    <property type="molecule type" value="Genomic_DNA"/>
</dbReference>
<comment type="caution">
    <text evidence="1">The sequence shown here is derived from an EMBL/GenBank/DDBJ whole genome shotgun (WGS) entry which is preliminary data.</text>
</comment>